<feature type="transmembrane region" description="Helical" evidence="6">
    <location>
        <begin position="250"/>
        <end position="271"/>
    </location>
</feature>
<keyword evidence="9" id="KW-1185">Reference proteome</keyword>
<organism evidence="8 9">
    <name type="scientific">Paenibacillus physcomitrellae</name>
    <dbReference type="NCBI Taxonomy" id="1619311"/>
    <lineage>
        <taxon>Bacteria</taxon>
        <taxon>Bacillati</taxon>
        <taxon>Bacillota</taxon>
        <taxon>Bacilli</taxon>
        <taxon>Bacillales</taxon>
        <taxon>Paenibacillaceae</taxon>
        <taxon>Paenibacillus</taxon>
    </lineage>
</organism>
<feature type="transmembrane region" description="Helical" evidence="6">
    <location>
        <begin position="402"/>
        <end position="421"/>
    </location>
</feature>
<evidence type="ECO:0000259" key="7">
    <source>
        <dbReference type="PROSITE" id="PS50850"/>
    </source>
</evidence>
<accession>A0ABQ1GF33</accession>
<dbReference type="SUPFAM" id="SSF103473">
    <property type="entry name" value="MFS general substrate transporter"/>
    <property type="match status" value="1"/>
</dbReference>
<feature type="transmembrane region" description="Helical" evidence="6">
    <location>
        <begin position="12"/>
        <end position="34"/>
    </location>
</feature>
<dbReference type="PANTHER" id="PTHR23531">
    <property type="entry name" value="QUINOLENE RESISTANCE PROTEIN NORA"/>
    <property type="match status" value="1"/>
</dbReference>
<proteinExistence type="predicted"/>
<evidence type="ECO:0000256" key="1">
    <source>
        <dbReference type="ARBA" id="ARBA00004651"/>
    </source>
</evidence>
<protein>
    <submittedName>
        <fullName evidence="8">MFS transporter</fullName>
    </submittedName>
</protein>
<evidence type="ECO:0000256" key="3">
    <source>
        <dbReference type="ARBA" id="ARBA00022692"/>
    </source>
</evidence>
<feature type="transmembrane region" description="Helical" evidence="6">
    <location>
        <begin position="283"/>
        <end position="302"/>
    </location>
</feature>
<dbReference type="PANTHER" id="PTHR23531:SF2">
    <property type="entry name" value="PERMEASE"/>
    <property type="match status" value="1"/>
</dbReference>
<evidence type="ECO:0000313" key="8">
    <source>
        <dbReference type="EMBL" id="GGA42303.1"/>
    </source>
</evidence>
<evidence type="ECO:0000256" key="5">
    <source>
        <dbReference type="ARBA" id="ARBA00023136"/>
    </source>
</evidence>
<dbReference type="Proteomes" id="UP000609323">
    <property type="component" value="Unassembled WGS sequence"/>
</dbReference>
<evidence type="ECO:0000256" key="2">
    <source>
        <dbReference type="ARBA" id="ARBA00022448"/>
    </source>
</evidence>
<dbReference type="InterPro" id="IPR011701">
    <property type="entry name" value="MFS"/>
</dbReference>
<gene>
    <name evidence="8" type="ORF">GCM10010917_29470</name>
</gene>
<dbReference type="Gene3D" id="1.20.1250.20">
    <property type="entry name" value="MFS general substrate transporter like domains"/>
    <property type="match status" value="2"/>
</dbReference>
<dbReference type="CDD" id="cd17489">
    <property type="entry name" value="MFS_YfcJ_like"/>
    <property type="match status" value="1"/>
</dbReference>
<dbReference type="InterPro" id="IPR020846">
    <property type="entry name" value="MFS_dom"/>
</dbReference>
<keyword evidence="5 6" id="KW-0472">Membrane</keyword>
<feature type="domain" description="Major facilitator superfamily (MFS) profile" evidence="7">
    <location>
        <begin position="9"/>
        <end position="426"/>
    </location>
</feature>
<reference evidence="9" key="1">
    <citation type="journal article" date="2019" name="Int. J. Syst. Evol. Microbiol.">
        <title>The Global Catalogue of Microorganisms (GCM) 10K type strain sequencing project: providing services to taxonomists for standard genome sequencing and annotation.</title>
        <authorList>
            <consortium name="The Broad Institute Genomics Platform"/>
            <consortium name="The Broad Institute Genome Sequencing Center for Infectious Disease"/>
            <person name="Wu L."/>
            <person name="Ma J."/>
        </authorList>
    </citation>
    <scope>NUCLEOTIDE SEQUENCE [LARGE SCALE GENOMIC DNA]</scope>
    <source>
        <strain evidence="9">CGMCC 1.15044</strain>
    </source>
</reference>
<keyword evidence="2" id="KW-0813">Transport</keyword>
<dbReference type="Pfam" id="PF07690">
    <property type="entry name" value="MFS_1"/>
    <property type="match status" value="2"/>
</dbReference>
<feature type="transmembrane region" description="Helical" evidence="6">
    <location>
        <begin position="338"/>
        <end position="364"/>
    </location>
</feature>
<sequence>MKEKIWTRSFLVVCLSSFFMFLTFYILATAFPLYVKDSLNGNEQQMGLAITIYVVGGVLLRPFSGQWVDRFGKKKMAVIGMAVFLAASLCYFGAKGILLFLVVRLIHGMSYAVASTATSTVASAMIPDSRQGEGMGYFSMFMSIAMVIGPAMGLFLWKDKNINVLLLAVSAIAALSLLFTLLIKLPRQQAAKDGRGAALASADSGTNAAFSGASGATAAEAAAAVAAAAAPETAGRKKRLSLSGFIEPKAVPISLVGFILAFSYSSLSGFMSSFANEIHQTKVTSYFFVVFAIMIVAFRPVIGKIFDKYKEHYLYYPGIVLFAIGMIMLSQAHSSAMVLIAGVVMGIGYGALIPCFQALAMKLAPAHRRGSANGTFFLLFDLGYGLGSYFMGLIASYSDYRLMYLVAGLVPLLSVAVYYVLHHRHASKGMVRGKEAKVI</sequence>
<comment type="caution">
    <text evidence="8">The sequence shown here is derived from an EMBL/GenBank/DDBJ whole genome shotgun (WGS) entry which is preliminary data.</text>
</comment>
<keyword evidence="3 6" id="KW-0812">Transmembrane</keyword>
<name>A0ABQ1GF33_9BACL</name>
<evidence type="ECO:0000313" key="9">
    <source>
        <dbReference type="Proteomes" id="UP000609323"/>
    </source>
</evidence>
<feature type="transmembrane region" description="Helical" evidence="6">
    <location>
        <begin position="46"/>
        <end position="64"/>
    </location>
</feature>
<dbReference type="RefSeq" id="WP_174704722.1">
    <property type="nucleotide sequence ID" value="NZ_BMHF01000010.1"/>
</dbReference>
<evidence type="ECO:0000256" key="6">
    <source>
        <dbReference type="SAM" id="Phobius"/>
    </source>
</evidence>
<dbReference type="InterPro" id="IPR036259">
    <property type="entry name" value="MFS_trans_sf"/>
</dbReference>
<dbReference type="PROSITE" id="PS50850">
    <property type="entry name" value="MFS"/>
    <property type="match status" value="1"/>
</dbReference>
<dbReference type="EMBL" id="BMHF01000010">
    <property type="protein sequence ID" value="GGA42303.1"/>
    <property type="molecule type" value="Genomic_DNA"/>
</dbReference>
<feature type="transmembrane region" description="Helical" evidence="6">
    <location>
        <begin position="314"/>
        <end position="332"/>
    </location>
</feature>
<comment type="subcellular location">
    <subcellularLocation>
        <location evidence="1">Cell membrane</location>
        <topology evidence="1">Multi-pass membrane protein</topology>
    </subcellularLocation>
</comment>
<feature type="transmembrane region" description="Helical" evidence="6">
    <location>
        <begin position="376"/>
        <end position="396"/>
    </location>
</feature>
<evidence type="ECO:0000256" key="4">
    <source>
        <dbReference type="ARBA" id="ARBA00022989"/>
    </source>
</evidence>
<feature type="transmembrane region" description="Helical" evidence="6">
    <location>
        <begin position="76"/>
        <end position="102"/>
    </location>
</feature>
<dbReference type="InterPro" id="IPR052714">
    <property type="entry name" value="MFS_Exporter"/>
</dbReference>
<feature type="transmembrane region" description="Helical" evidence="6">
    <location>
        <begin position="138"/>
        <end position="157"/>
    </location>
</feature>
<feature type="transmembrane region" description="Helical" evidence="6">
    <location>
        <begin position="163"/>
        <end position="183"/>
    </location>
</feature>
<keyword evidence="4 6" id="KW-1133">Transmembrane helix</keyword>